<dbReference type="PANTHER" id="PTHR22763">
    <property type="entry name" value="RING ZINC FINGER PROTEIN"/>
    <property type="match status" value="1"/>
</dbReference>
<keyword evidence="2" id="KW-0479">Metal-binding</keyword>
<proteinExistence type="predicted"/>
<dbReference type="InterPro" id="IPR001841">
    <property type="entry name" value="Znf_RING"/>
</dbReference>
<comment type="pathway">
    <text evidence="1">Protein modification; protein ubiquitination.</text>
</comment>
<evidence type="ECO:0000259" key="8">
    <source>
        <dbReference type="PROSITE" id="PS50089"/>
    </source>
</evidence>
<dbReference type="SMART" id="SM00184">
    <property type="entry name" value="RING"/>
    <property type="match status" value="1"/>
</dbReference>
<feature type="transmembrane region" description="Helical" evidence="7">
    <location>
        <begin position="48"/>
        <end position="66"/>
    </location>
</feature>
<evidence type="ECO:0000256" key="1">
    <source>
        <dbReference type="ARBA" id="ARBA00004906"/>
    </source>
</evidence>
<name>A0ABN9SYX9_9DINO</name>
<accession>A0ABN9SYX9</accession>
<dbReference type="InterPro" id="IPR050731">
    <property type="entry name" value="HRD1_E3_ubiq-ligases"/>
</dbReference>
<evidence type="ECO:0000256" key="4">
    <source>
        <dbReference type="ARBA" id="ARBA00022786"/>
    </source>
</evidence>
<evidence type="ECO:0000256" key="3">
    <source>
        <dbReference type="ARBA" id="ARBA00022771"/>
    </source>
</evidence>
<keyword evidence="4" id="KW-0833">Ubl conjugation pathway</keyword>
<dbReference type="Gene3D" id="3.30.40.10">
    <property type="entry name" value="Zinc/RING finger domain, C3HC4 (zinc finger)"/>
    <property type="match status" value="1"/>
</dbReference>
<keyword evidence="7" id="KW-0472">Membrane</keyword>
<evidence type="ECO:0000256" key="6">
    <source>
        <dbReference type="PROSITE-ProRule" id="PRU00175"/>
    </source>
</evidence>
<reference evidence="9" key="1">
    <citation type="submission" date="2023-10" db="EMBL/GenBank/DDBJ databases">
        <authorList>
            <person name="Chen Y."/>
            <person name="Shah S."/>
            <person name="Dougan E. K."/>
            <person name="Thang M."/>
            <person name="Chan C."/>
        </authorList>
    </citation>
    <scope>NUCLEOTIDE SEQUENCE [LARGE SCALE GENOMIC DNA]</scope>
</reference>
<dbReference type="InterPro" id="IPR024766">
    <property type="entry name" value="Znf_RING_H2"/>
</dbReference>
<dbReference type="InterPro" id="IPR013083">
    <property type="entry name" value="Znf_RING/FYVE/PHD"/>
</dbReference>
<protein>
    <recommendedName>
        <fullName evidence="8">RING-type domain-containing protein</fullName>
    </recommendedName>
</protein>
<keyword evidence="7" id="KW-0812">Transmembrane</keyword>
<dbReference type="Proteomes" id="UP001189429">
    <property type="component" value="Unassembled WGS sequence"/>
</dbReference>
<evidence type="ECO:0000256" key="5">
    <source>
        <dbReference type="ARBA" id="ARBA00022833"/>
    </source>
</evidence>
<keyword evidence="7" id="KW-1133">Transmembrane helix</keyword>
<keyword evidence="3 6" id="KW-0863">Zinc-finger</keyword>
<dbReference type="PROSITE" id="PS50089">
    <property type="entry name" value="ZF_RING_2"/>
    <property type="match status" value="1"/>
</dbReference>
<dbReference type="SMART" id="SM00744">
    <property type="entry name" value="RINGv"/>
    <property type="match status" value="1"/>
</dbReference>
<sequence>MLPVPGSLVMHLDVRCHRWSMPVSIAIFGGLAIFLTACLSMMVSNTCFLGVLIMTLVCPLTGHAGARAATSNTPLYMSIAWSMMLNCFLVSFDRADEPETYTASVMMVFVFTVVVDAGILHVHNLYTRGRAHVHGSVPRAVSSADVVAEMFARVPAVHLKEQFSEELTASASVCVICLEDVAELPADCGRGARESGVLALPCGHAFHSGCLARWMRHDRSRCPTCRAPLGPPTRWRLLLPSAEGARAGGEQCDVEACLHV</sequence>
<keyword evidence="10" id="KW-1185">Reference proteome</keyword>
<organism evidence="9 10">
    <name type="scientific">Prorocentrum cordatum</name>
    <dbReference type="NCBI Taxonomy" id="2364126"/>
    <lineage>
        <taxon>Eukaryota</taxon>
        <taxon>Sar</taxon>
        <taxon>Alveolata</taxon>
        <taxon>Dinophyceae</taxon>
        <taxon>Prorocentrales</taxon>
        <taxon>Prorocentraceae</taxon>
        <taxon>Prorocentrum</taxon>
    </lineage>
</organism>
<comment type="caution">
    <text evidence="9">The sequence shown here is derived from an EMBL/GenBank/DDBJ whole genome shotgun (WGS) entry which is preliminary data.</text>
</comment>
<dbReference type="SUPFAM" id="SSF57850">
    <property type="entry name" value="RING/U-box"/>
    <property type="match status" value="1"/>
</dbReference>
<feature type="transmembrane region" description="Helical" evidence="7">
    <location>
        <begin position="21"/>
        <end position="42"/>
    </location>
</feature>
<feature type="domain" description="RING-type" evidence="8">
    <location>
        <begin position="174"/>
        <end position="226"/>
    </location>
</feature>
<dbReference type="Pfam" id="PF12678">
    <property type="entry name" value="zf-rbx1"/>
    <property type="match status" value="1"/>
</dbReference>
<evidence type="ECO:0000256" key="2">
    <source>
        <dbReference type="ARBA" id="ARBA00022723"/>
    </source>
</evidence>
<evidence type="ECO:0000256" key="7">
    <source>
        <dbReference type="SAM" id="Phobius"/>
    </source>
</evidence>
<dbReference type="InterPro" id="IPR011016">
    <property type="entry name" value="Znf_RING-CH"/>
</dbReference>
<evidence type="ECO:0000313" key="10">
    <source>
        <dbReference type="Proteomes" id="UP001189429"/>
    </source>
</evidence>
<feature type="transmembrane region" description="Helical" evidence="7">
    <location>
        <begin position="104"/>
        <end position="122"/>
    </location>
</feature>
<dbReference type="EMBL" id="CAUYUJ010014170">
    <property type="protein sequence ID" value="CAK0837681.1"/>
    <property type="molecule type" value="Genomic_DNA"/>
</dbReference>
<gene>
    <name evidence="9" type="ORF">PCOR1329_LOCUS33803</name>
</gene>
<keyword evidence="5" id="KW-0862">Zinc</keyword>
<evidence type="ECO:0000313" key="9">
    <source>
        <dbReference type="EMBL" id="CAK0837681.1"/>
    </source>
</evidence>